<evidence type="ECO:0000313" key="8">
    <source>
        <dbReference type="Proteomes" id="UP000195137"/>
    </source>
</evidence>
<feature type="transmembrane region" description="Helical" evidence="6">
    <location>
        <begin position="283"/>
        <end position="301"/>
    </location>
</feature>
<evidence type="ECO:0000256" key="2">
    <source>
        <dbReference type="ARBA" id="ARBA00022475"/>
    </source>
</evidence>
<evidence type="ECO:0000313" key="7">
    <source>
        <dbReference type="EMBL" id="OUJ18038.1"/>
    </source>
</evidence>
<keyword evidence="4 6" id="KW-1133">Transmembrane helix</keyword>
<proteinExistence type="predicted"/>
<comment type="caution">
    <text evidence="7">The sequence shown here is derived from an EMBL/GenBank/DDBJ whole genome shotgun (WGS) entry which is preliminary data.</text>
</comment>
<dbReference type="EMBL" id="MRZU01000008">
    <property type="protein sequence ID" value="OUJ18038.1"/>
    <property type="molecule type" value="Genomic_DNA"/>
</dbReference>
<comment type="subcellular location">
    <subcellularLocation>
        <location evidence="1">Cell membrane</location>
        <topology evidence="1">Multi-pass membrane protein</topology>
    </subcellularLocation>
</comment>
<feature type="transmembrane region" description="Helical" evidence="6">
    <location>
        <begin position="12"/>
        <end position="33"/>
    </location>
</feature>
<dbReference type="Pfam" id="PF13440">
    <property type="entry name" value="Polysacc_synt_3"/>
    <property type="match status" value="1"/>
</dbReference>
<feature type="transmembrane region" description="Helical" evidence="6">
    <location>
        <begin position="242"/>
        <end position="262"/>
    </location>
</feature>
<feature type="transmembrane region" description="Helical" evidence="6">
    <location>
        <begin position="218"/>
        <end position="236"/>
    </location>
</feature>
<feature type="transmembrane region" description="Helical" evidence="6">
    <location>
        <begin position="75"/>
        <end position="95"/>
    </location>
</feature>
<dbReference type="PANTHER" id="PTHR30250">
    <property type="entry name" value="PST FAMILY PREDICTED COLANIC ACID TRANSPORTER"/>
    <property type="match status" value="1"/>
</dbReference>
<dbReference type="GO" id="GO:0005886">
    <property type="term" value="C:plasma membrane"/>
    <property type="evidence" value="ECO:0007669"/>
    <property type="project" value="UniProtKB-SubCell"/>
</dbReference>
<gene>
    <name evidence="7" type="ORF">AMET1_1555</name>
</gene>
<dbReference type="Proteomes" id="UP000195137">
    <property type="component" value="Unassembled WGS sequence"/>
</dbReference>
<feature type="transmembrane region" description="Helical" evidence="6">
    <location>
        <begin position="39"/>
        <end position="63"/>
    </location>
</feature>
<evidence type="ECO:0000256" key="3">
    <source>
        <dbReference type="ARBA" id="ARBA00022692"/>
    </source>
</evidence>
<accession>A0A1Y3G9C5</accession>
<keyword evidence="2" id="KW-1003">Cell membrane</keyword>
<evidence type="ECO:0000256" key="5">
    <source>
        <dbReference type="ARBA" id="ARBA00023136"/>
    </source>
</evidence>
<protein>
    <submittedName>
        <fullName evidence="7">MATE family membrane protein Rfbx family AglR</fullName>
    </submittedName>
</protein>
<sequence length="475" mass="52032">MKIAKSSIGVFLIKMAITPIGFIGTLYAARVVGADTLGVFYLFTAVVSGLSLFLSFGIGSATTKRISEGEEQGEFLGAAFMMNLTLYGFTTLLLIIFREEIIGFIGYEPAYYFIFIVLLFKVFKKPISYALKGERRVATGKSLSLISDSVKVLLWVVLLTLGAEVLGLIVGYVVGYLAALVVGVGLITIKMKLPSKRHFKSIFDFSKYSWLGSVESKAFSWTDTIVLGLFVAPAYIGIYEVAWSISHLFYAVASAIGAVLFPNVSHLASKGKVSQIRDIIEEALIYVPIIAFPGLVGALLVGEGVLRIYGEEFVIGYIVLSILIVARIANTFKSVITKVINGLDRPDLSFRVYFVFLVLNLSLNFLLVYLIGWVGAAIATTLSIGIAMLLSYRYLDMLIGVSVPWRELGKEVGCALVMGLVLYPLAEYMAPLYIVETIFLVVLGALIYFGLLFLVSPKIKNKLISLSRSIITDYL</sequence>
<feature type="transmembrane region" description="Helical" evidence="6">
    <location>
        <begin position="101"/>
        <end position="123"/>
    </location>
</feature>
<feature type="transmembrane region" description="Helical" evidence="6">
    <location>
        <begin position="313"/>
        <end position="329"/>
    </location>
</feature>
<evidence type="ECO:0000256" key="4">
    <source>
        <dbReference type="ARBA" id="ARBA00022989"/>
    </source>
</evidence>
<feature type="transmembrane region" description="Helical" evidence="6">
    <location>
        <begin position="350"/>
        <end position="371"/>
    </location>
</feature>
<keyword evidence="8" id="KW-1185">Reference proteome</keyword>
<dbReference type="AlphaFoldDB" id="A0A1Y3G9C5"/>
<feature type="transmembrane region" description="Helical" evidence="6">
    <location>
        <begin position="432"/>
        <end position="455"/>
    </location>
</feature>
<name>A0A1Y3G9C5_9EURY</name>
<reference evidence="7 8" key="1">
    <citation type="submission" date="2016-12" db="EMBL/GenBank/DDBJ databases">
        <title>Discovery of methanogenic haloarchaea.</title>
        <authorList>
            <person name="Sorokin D.Y."/>
            <person name="Makarova K.S."/>
            <person name="Abbas B."/>
            <person name="Ferrer M."/>
            <person name="Golyshin P.N."/>
        </authorList>
    </citation>
    <scope>NUCLEOTIDE SEQUENCE [LARGE SCALE GENOMIC DNA]</scope>
    <source>
        <strain evidence="7">AMET1</strain>
    </source>
</reference>
<keyword evidence="5 6" id="KW-0472">Membrane</keyword>
<feature type="transmembrane region" description="Helical" evidence="6">
    <location>
        <begin position="377"/>
        <end position="395"/>
    </location>
</feature>
<organism evidence="7 8">
    <name type="scientific">Methanonatronarchaeum thermophilum</name>
    <dbReference type="NCBI Taxonomy" id="1927129"/>
    <lineage>
        <taxon>Archaea</taxon>
        <taxon>Methanobacteriati</taxon>
        <taxon>Methanobacteriota</taxon>
        <taxon>Methanonatronarchaeia</taxon>
        <taxon>Methanonatronarchaeales</taxon>
        <taxon>Methanonatronarchaeaceae</taxon>
        <taxon>Methanonatronarchaeum</taxon>
    </lineage>
</organism>
<evidence type="ECO:0000256" key="6">
    <source>
        <dbReference type="SAM" id="Phobius"/>
    </source>
</evidence>
<evidence type="ECO:0000256" key="1">
    <source>
        <dbReference type="ARBA" id="ARBA00004651"/>
    </source>
</evidence>
<feature type="transmembrane region" description="Helical" evidence="6">
    <location>
        <begin position="169"/>
        <end position="189"/>
    </location>
</feature>
<keyword evidence="3 6" id="KW-0812">Transmembrane</keyword>
<dbReference type="InterPro" id="IPR050833">
    <property type="entry name" value="Poly_Biosynth_Transport"/>
</dbReference>
<dbReference type="PANTHER" id="PTHR30250:SF28">
    <property type="entry name" value="POLYSACCHARIDE BIOSYNTHESIS PROTEIN"/>
    <property type="match status" value="1"/>
</dbReference>